<proteinExistence type="predicted"/>
<keyword evidence="2" id="KW-1185">Reference proteome</keyword>
<dbReference type="STRING" id="1280947.HY30_15180"/>
<evidence type="ECO:0000313" key="1">
    <source>
        <dbReference type="EMBL" id="KCZ59336.1"/>
    </source>
</evidence>
<evidence type="ECO:0000313" key="2">
    <source>
        <dbReference type="Proteomes" id="UP000027190"/>
    </source>
</evidence>
<accession>A0A062UJ75</accession>
<organism evidence="1 2">
    <name type="scientific">Hyphomonas chukchiensis</name>
    <dbReference type="NCBI Taxonomy" id="1280947"/>
    <lineage>
        <taxon>Bacteria</taxon>
        <taxon>Pseudomonadati</taxon>
        <taxon>Pseudomonadota</taxon>
        <taxon>Alphaproteobacteria</taxon>
        <taxon>Hyphomonadales</taxon>
        <taxon>Hyphomonadaceae</taxon>
        <taxon>Hyphomonas</taxon>
    </lineage>
</organism>
<comment type="caution">
    <text evidence="1">The sequence shown here is derived from an EMBL/GenBank/DDBJ whole genome shotgun (WGS) entry which is preliminary data.</text>
</comment>
<reference evidence="1 2" key="1">
    <citation type="journal article" date="2014" name="Antonie Van Leeuwenhoek">
        <title>Hyphomonas beringensis sp. nov. and Hyphomonas chukchiensis sp. nov., isolated from surface seawater of the Bering Sea and Chukchi Sea.</title>
        <authorList>
            <person name="Li C."/>
            <person name="Lai Q."/>
            <person name="Li G."/>
            <person name="Dong C."/>
            <person name="Wang J."/>
            <person name="Liao Y."/>
            <person name="Shao Z."/>
        </authorList>
    </citation>
    <scope>NUCLEOTIDE SEQUENCE [LARGE SCALE GENOMIC DNA]</scope>
    <source>
        <strain evidence="1 2">BH-BN04-4</strain>
    </source>
</reference>
<name>A0A062UJ75_9PROT</name>
<dbReference type="Proteomes" id="UP000027190">
    <property type="component" value="Unassembled WGS sequence"/>
</dbReference>
<sequence length="181" mass="19087">MQKTSIGSGRVTVVAALARNAVGDDKADVPVGRLSSAAVDILLGLYTAQTRMLENGFRNDVAVLAVCTLLANLIDGFVAAELGKPSLSLVQKGWHLRRRELLLARPNVESRKVGAAANRLTNDFRKSLEASAGANGLARELAAICLAVISEYHERGEPGSCFAEAEGALSQLIRAFSEGVA</sequence>
<protein>
    <submittedName>
        <fullName evidence="1">Uncharacterized protein</fullName>
    </submittedName>
</protein>
<gene>
    <name evidence="1" type="ORF">HY30_15180</name>
</gene>
<dbReference type="EMBL" id="AWFG01000017">
    <property type="protein sequence ID" value="KCZ59336.1"/>
    <property type="molecule type" value="Genomic_DNA"/>
</dbReference>
<dbReference type="AlphaFoldDB" id="A0A062UJ75"/>